<evidence type="ECO:0000313" key="8">
    <source>
        <dbReference type="Proteomes" id="UP001202328"/>
    </source>
</evidence>
<protein>
    <recommendedName>
        <fullName evidence="6">RING-type domain-containing protein</fullName>
    </recommendedName>
</protein>
<evidence type="ECO:0000256" key="2">
    <source>
        <dbReference type="ARBA" id="ARBA00022771"/>
    </source>
</evidence>
<reference evidence="7" key="1">
    <citation type="submission" date="2022-04" db="EMBL/GenBank/DDBJ databases">
        <title>A functionally conserved STORR gene fusion in Papaver species that diverged 16.8 million years ago.</title>
        <authorList>
            <person name="Catania T."/>
        </authorList>
    </citation>
    <scope>NUCLEOTIDE SEQUENCE</scope>
    <source>
        <strain evidence="7">S-188037</strain>
    </source>
</reference>
<feature type="domain" description="RING-type" evidence="6">
    <location>
        <begin position="92"/>
        <end position="135"/>
    </location>
</feature>
<dbReference type="GO" id="GO:0008270">
    <property type="term" value="F:zinc ion binding"/>
    <property type="evidence" value="ECO:0007669"/>
    <property type="project" value="UniProtKB-KW"/>
</dbReference>
<evidence type="ECO:0000259" key="6">
    <source>
        <dbReference type="PROSITE" id="PS50089"/>
    </source>
</evidence>
<dbReference type="Proteomes" id="UP001202328">
    <property type="component" value="Unassembled WGS sequence"/>
</dbReference>
<comment type="caution">
    <text evidence="7">The sequence shown here is derived from an EMBL/GenBank/DDBJ whole genome shotgun (WGS) entry which is preliminary data.</text>
</comment>
<dbReference type="Pfam" id="PF13639">
    <property type="entry name" value="zf-RING_2"/>
    <property type="match status" value="1"/>
</dbReference>
<keyword evidence="5" id="KW-0472">Membrane</keyword>
<dbReference type="SMART" id="SM00184">
    <property type="entry name" value="RING"/>
    <property type="match status" value="1"/>
</dbReference>
<dbReference type="SUPFAM" id="SSF57850">
    <property type="entry name" value="RING/U-box"/>
    <property type="match status" value="1"/>
</dbReference>
<evidence type="ECO:0000256" key="1">
    <source>
        <dbReference type="ARBA" id="ARBA00022723"/>
    </source>
</evidence>
<gene>
    <name evidence="7" type="ORF">MKW98_021143</name>
</gene>
<accession>A0AAD4XU35</accession>
<keyword evidence="1" id="KW-0479">Metal-binding</keyword>
<organism evidence="7 8">
    <name type="scientific">Papaver atlanticum</name>
    <dbReference type="NCBI Taxonomy" id="357466"/>
    <lineage>
        <taxon>Eukaryota</taxon>
        <taxon>Viridiplantae</taxon>
        <taxon>Streptophyta</taxon>
        <taxon>Embryophyta</taxon>
        <taxon>Tracheophyta</taxon>
        <taxon>Spermatophyta</taxon>
        <taxon>Magnoliopsida</taxon>
        <taxon>Ranunculales</taxon>
        <taxon>Papaveraceae</taxon>
        <taxon>Papaveroideae</taxon>
        <taxon>Papaver</taxon>
    </lineage>
</organism>
<dbReference type="EMBL" id="JAJJMB010004025">
    <property type="protein sequence ID" value="KAI3944685.1"/>
    <property type="molecule type" value="Genomic_DNA"/>
</dbReference>
<dbReference type="InterPro" id="IPR001841">
    <property type="entry name" value="Znf_RING"/>
</dbReference>
<sequence length="160" mass="18014">MAARDFKVPKFVLLIIYCISIINICISGILQILGFGKFTDTEEITISHTHPPTESRHSVMASTKLIRKTLPTVKFEDLILTSKTNVHDQNSCAICLCEYEGQDKIKPLMNCCHIFHASCLDSWFISNQTTCPLCRTSLIPIQIDQNDFKECSLSLSTLES</sequence>
<evidence type="ECO:0000313" key="7">
    <source>
        <dbReference type="EMBL" id="KAI3944685.1"/>
    </source>
</evidence>
<keyword evidence="3" id="KW-0862">Zinc</keyword>
<evidence type="ECO:0000256" key="5">
    <source>
        <dbReference type="SAM" id="Phobius"/>
    </source>
</evidence>
<dbReference type="PANTHER" id="PTHR45969">
    <property type="entry name" value="RING ZINC FINGER PROTEIN-RELATED"/>
    <property type="match status" value="1"/>
</dbReference>
<dbReference type="AlphaFoldDB" id="A0AAD4XU35"/>
<name>A0AAD4XU35_9MAGN</name>
<evidence type="ECO:0000256" key="4">
    <source>
        <dbReference type="PROSITE-ProRule" id="PRU00175"/>
    </source>
</evidence>
<dbReference type="GO" id="GO:0016567">
    <property type="term" value="P:protein ubiquitination"/>
    <property type="evidence" value="ECO:0007669"/>
    <property type="project" value="TreeGrafter"/>
</dbReference>
<keyword evidence="5" id="KW-0812">Transmembrane</keyword>
<dbReference type="Gene3D" id="3.30.40.10">
    <property type="entry name" value="Zinc/RING finger domain, C3HC4 (zinc finger)"/>
    <property type="match status" value="1"/>
</dbReference>
<proteinExistence type="predicted"/>
<feature type="transmembrane region" description="Helical" evidence="5">
    <location>
        <begin position="12"/>
        <end position="33"/>
    </location>
</feature>
<evidence type="ECO:0000256" key="3">
    <source>
        <dbReference type="ARBA" id="ARBA00022833"/>
    </source>
</evidence>
<dbReference type="InterPro" id="IPR013083">
    <property type="entry name" value="Znf_RING/FYVE/PHD"/>
</dbReference>
<keyword evidence="8" id="KW-1185">Reference proteome</keyword>
<keyword evidence="5" id="KW-1133">Transmembrane helix</keyword>
<keyword evidence="2 4" id="KW-0863">Zinc-finger</keyword>
<dbReference type="PROSITE" id="PS50089">
    <property type="entry name" value="ZF_RING_2"/>
    <property type="match status" value="1"/>
</dbReference>
<dbReference type="GO" id="GO:0061630">
    <property type="term" value="F:ubiquitin protein ligase activity"/>
    <property type="evidence" value="ECO:0007669"/>
    <property type="project" value="TreeGrafter"/>
</dbReference>
<dbReference type="PANTHER" id="PTHR45969:SF33">
    <property type="entry name" value="RING ZINC FINGER PROTEIN-RELATED"/>
    <property type="match status" value="1"/>
</dbReference>